<dbReference type="InterPro" id="IPR004843">
    <property type="entry name" value="Calcineurin-like_PHP"/>
</dbReference>
<dbReference type="EMBL" id="RXOL01000008">
    <property type="protein sequence ID" value="RVQ65302.1"/>
    <property type="molecule type" value="Genomic_DNA"/>
</dbReference>
<dbReference type="GO" id="GO:0004519">
    <property type="term" value="F:endonuclease activity"/>
    <property type="evidence" value="ECO:0007669"/>
    <property type="project" value="UniProtKB-KW"/>
</dbReference>
<dbReference type="Proteomes" id="UP000283003">
    <property type="component" value="Unassembled WGS sequence"/>
</dbReference>
<keyword evidence="2" id="KW-0540">Nuclease</keyword>
<dbReference type="PANTHER" id="PTHR39323">
    <property type="entry name" value="BLR1149 PROTEIN"/>
    <property type="match status" value="1"/>
</dbReference>
<dbReference type="SUPFAM" id="SSF56300">
    <property type="entry name" value="Metallo-dependent phosphatases"/>
    <property type="match status" value="1"/>
</dbReference>
<keyword evidence="2" id="KW-0378">Hydrolase</keyword>
<keyword evidence="3" id="KW-1185">Reference proteome</keyword>
<keyword evidence="2" id="KW-0255">Endonuclease</keyword>
<evidence type="ECO:0000313" key="3">
    <source>
        <dbReference type="Proteomes" id="UP000283003"/>
    </source>
</evidence>
<name>A0A437GUT6_9SPHN</name>
<dbReference type="AlphaFoldDB" id="A0A437GUT6"/>
<feature type="domain" description="Calcineurin-like phosphoesterase" evidence="1">
    <location>
        <begin position="31"/>
        <end position="123"/>
    </location>
</feature>
<dbReference type="EC" id="3.1.-.-" evidence="2"/>
<protein>
    <submittedName>
        <fullName evidence="2">Ligase-associated DNA damage response endonuclease PdeM</fullName>
        <ecNumber evidence="2">3.1.-.-</ecNumber>
    </submittedName>
</protein>
<dbReference type="GO" id="GO:0016787">
    <property type="term" value="F:hydrolase activity"/>
    <property type="evidence" value="ECO:0007669"/>
    <property type="project" value="UniProtKB-KW"/>
</dbReference>
<dbReference type="InterPro" id="IPR026336">
    <property type="entry name" value="PdeM-like"/>
</dbReference>
<keyword evidence="2" id="KW-0436">Ligase</keyword>
<dbReference type="InterPro" id="IPR029052">
    <property type="entry name" value="Metallo-depent_PP-like"/>
</dbReference>
<organism evidence="2 3">
    <name type="scientific">Croceicoccus ponticola</name>
    <dbReference type="NCBI Taxonomy" id="2217664"/>
    <lineage>
        <taxon>Bacteria</taxon>
        <taxon>Pseudomonadati</taxon>
        <taxon>Pseudomonadota</taxon>
        <taxon>Alphaproteobacteria</taxon>
        <taxon>Sphingomonadales</taxon>
        <taxon>Erythrobacteraceae</taxon>
        <taxon>Croceicoccus</taxon>
    </lineage>
</organism>
<dbReference type="Pfam" id="PF00149">
    <property type="entry name" value="Metallophos"/>
    <property type="match status" value="1"/>
</dbReference>
<accession>A0A437GUT6</accession>
<comment type="caution">
    <text evidence="2">The sequence shown here is derived from an EMBL/GenBank/DDBJ whole genome shotgun (WGS) entry which is preliminary data.</text>
</comment>
<proteinExistence type="predicted"/>
<dbReference type="PIRSF" id="PIRSF000887">
    <property type="entry name" value="Pesterase_MJ0037"/>
    <property type="match status" value="1"/>
</dbReference>
<evidence type="ECO:0000313" key="2">
    <source>
        <dbReference type="EMBL" id="RVQ65302.1"/>
    </source>
</evidence>
<dbReference type="OrthoDB" id="9795838at2"/>
<dbReference type="PANTHER" id="PTHR39323:SF1">
    <property type="entry name" value="BLR1149 PROTEIN"/>
    <property type="match status" value="1"/>
</dbReference>
<evidence type="ECO:0000259" key="1">
    <source>
        <dbReference type="Pfam" id="PF00149"/>
    </source>
</evidence>
<dbReference type="InterPro" id="IPR024173">
    <property type="entry name" value="Pesterase_MJ0037-like"/>
</dbReference>
<gene>
    <name evidence="2" type="primary">pdeM</name>
    <name evidence="2" type="ORF">EKN06_13775</name>
</gene>
<sequence>MVPVSFAPFSFAGEEWHLVDGRALFWPRERALLVADLHLEKASWYAKCGQPLPPYDSRETLQRIADAIKATDARRVFTLGDNFHDGEGPDRLEPHASGMLDALTRAVDWVWITGNHDEKHGLRRAPGGTQVAELATSGLLLRHQTLPGETRPEMSGHFHPRLQVRLRGRRIVRPCAVASVNKLILPAFGALTAGMDAADPAIRAALRPARSADAIVPAAGRLLRFPLWSAAA</sequence>
<dbReference type="GO" id="GO:0016874">
    <property type="term" value="F:ligase activity"/>
    <property type="evidence" value="ECO:0007669"/>
    <property type="project" value="UniProtKB-KW"/>
</dbReference>
<dbReference type="RefSeq" id="WP_127613503.1">
    <property type="nucleotide sequence ID" value="NZ_RXOL01000008.1"/>
</dbReference>
<reference evidence="2 3" key="1">
    <citation type="submission" date="2018-12" db="EMBL/GenBank/DDBJ databases">
        <title>Croceicoccus ponticola sp. nov., a lipolytic bacterium isolated from seawater.</title>
        <authorList>
            <person name="Yoon J.-H."/>
        </authorList>
    </citation>
    <scope>NUCLEOTIDE SEQUENCE [LARGE SCALE GENOMIC DNA]</scope>
    <source>
        <strain evidence="2 3">GM-16</strain>
    </source>
</reference>
<dbReference type="NCBIfam" id="TIGR04123">
    <property type="entry name" value="P_estr_lig_assc"/>
    <property type="match status" value="1"/>
</dbReference>
<dbReference type="Gene3D" id="3.60.21.10">
    <property type="match status" value="1"/>
</dbReference>